<dbReference type="AlphaFoldDB" id="A0A6L3ZGT7"/>
<dbReference type="PANTHER" id="PTHR14289">
    <property type="entry name" value="F-BOX ONLY PROTEIN 3"/>
    <property type="match status" value="1"/>
</dbReference>
<reference evidence="2 3" key="1">
    <citation type="submission" date="2019-10" db="EMBL/GenBank/DDBJ databases">
        <title>Genome sequence of Phaeocystidibacter marisrubri JCM30614 (type strain).</title>
        <authorList>
            <person name="Bowman J.P."/>
        </authorList>
    </citation>
    <scope>NUCLEOTIDE SEQUENCE [LARGE SCALE GENOMIC DNA]</scope>
    <source>
        <strain evidence="2 3">JCM 30614</strain>
    </source>
</reference>
<protein>
    <submittedName>
        <fullName evidence="2">Co2+/Mg2+ efflux protein ApaG</fullName>
    </submittedName>
</protein>
<dbReference type="OrthoDB" id="9795226at2"/>
<feature type="domain" description="ApaG" evidence="1">
    <location>
        <begin position="3"/>
        <end position="128"/>
    </location>
</feature>
<dbReference type="NCBIfam" id="NF003967">
    <property type="entry name" value="PRK05461.1"/>
    <property type="match status" value="1"/>
</dbReference>
<dbReference type="InterPro" id="IPR007474">
    <property type="entry name" value="ApaG_domain"/>
</dbReference>
<dbReference type="Pfam" id="PF04379">
    <property type="entry name" value="DUF525"/>
    <property type="match status" value="1"/>
</dbReference>
<dbReference type="RefSeq" id="WP_151691807.1">
    <property type="nucleotide sequence ID" value="NZ_BMGX01000002.1"/>
</dbReference>
<evidence type="ECO:0000313" key="2">
    <source>
        <dbReference type="EMBL" id="KAB2817236.1"/>
    </source>
</evidence>
<evidence type="ECO:0000259" key="1">
    <source>
        <dbReference type="PROSITE" id="PS51087"/>
    </source>
</evidence>
<dbReference type="SUPFAM" id="SSF110069">
    <property type="entry name" value="ApaG-like"/>
    <property type="match status" value="1"/>
</dbReference>
<dbReference type="EMBL" id="WBVQ01000001">
    <property type="protein sequence ID" value="KAB2817236.1"/>
    <property type="molecule type" value="Genomic_DNA"/>
</dbReference>
<dbReference type="PROSITE" id="PS51087">
    <property type="entry name" value="APAG"/>
    <property type="match status" value="1"/>
</dbReference>
<dbReference type="Gene3D" id="2.60.40.1470">
    <property type="entry name" value="ApaG domain"/>
    <property type="match status" value="1"/>
</dbReference>
<dbReference type="Proteomes" id="UP000484164">
    <property type="component" value="Unassembled WGS sequence"/>
</dbReference>
<organism evidence="2 3">
    <name type="scientific">Phaeocystidibacter marisrubri</name>
    <dbReference type="NCBI Taxonomy" id="1577780"/>
    <lineage>
        <taxon>Bacteria</taxon>
        <taxon>Pseudomonadati</taxon>
        <taxon>Bacteroidota</taxon>
        <taxon>Flavobacteriia</taxon>
        <taxon>Flavobacteriales</taxon>
        <taxon>Phaeocystidibacteraceae</taxon>
        <taxon>Phaeocystidibacter</taxon>
    </lineage>
</organism>
<evidence type="ECO:0000313" key="3">
    <source>
        <dbReference type="Proteomes" id="UP000484164"/>
    </source>
</evidence>
<gene>
    <name evidence="2" type="primary">apaG</name>
    <name evidence="2" type="ORF">F8C82_02260</name>
</gene>
<sequence>MVTQVTSGIRVSVETGFEGRFFSKHGPLYVFTYDVTIENQSSETVQLLGRHWFIYDTGEGPSEVEGNGVIGKQPVIAPGEVHTYRSGCHLRASIGAMRGVYNMVRLNSSERFEVNIPTFQFFASPRLN</sequence>
<name>A0A6L3ZGT7_9FLAO</name>
<dbReference type="InterPro" id="IPR036767">
    <property type="entry name" value="ApaG_sf"/>
</dbReference>
<dbReference type="GO" id="GO:0070987">
    <property type="term" value="P:error-free translesion synthesis"/>
    <property type="evidence" value="ECO:0007669"/>
    <property type="project" value="TreeGrafter"/>
</dbReference>
<keyword evidence="3" id="KW-1185">Reference proteome</keyword>
<proteinExistence type="predicted"/>
<comment type="caution">
    <text evidence="2">The sequence shown here is derived from an EMBL/GenBank/DDBJ whole genome shotgun (WGS) entry which is preliminary data.</text>
</comment>
<dbReference type="PANTHER" id="PTHR14289:SF16">
    <property type="entry name" value="POLYMERASE DELTA-INTERACTING PROTEIN 2"/>
    <property type="match status" value="1"/>
</dbReference>
<accession>A0A6L3ZGT7</accession>